<feature type="region of interest" description="Disordered" evidence="1">
    <location>
        <begin position="1"/>
        <end position="33"/>
    </location>
</feature>
<evidence type="ECO:0000256" key="1">
    <source>
        <dbReference type="SAM" id="MobiDB-lite"/>
    </source>
</evidence>
<organism evidence="2 3">
    <name type="scientific">Ceratitis capitata</name>
    <name type="common">Mediterranean fruit fly</name>
    <name type="synonym">Tephritis capitata</name>
    <dbReference type="NCBI Taxonomy" id="7213"/>
    <lineage>
        <taxon>Eukaryota</taxon>
        <taxon>Metazoa</taxon>
        <taxon>Ecdysozoa</taxon>
        <taxon>Arthropoda</taxon>
        <taxon>Hexapoda</taxon>
        <taxon>Insecta</taxon>
        <taxon>Pterygota</taxon>
        <taxon>Neoptera</taxon>
        <taxon>Endopterygota</taxon>
        <taxon>Diptera</taxon>
        <taxon>Brachycera</taxon>
        <taxon>Muscomorpha</taxon>
        <taxon>Tephritoidea</taxon>
        <taxon>Tephritidae</taxon>
        <taxon>Ceratitis</taxon>
        <taxon>Ceratitis</taxon>
    </lineage>
</organism>
<gene>
    <name evidence="2" type="ORF">CCAP1982_LOCUS12426</name>
</gene>
<evidence type="ECO:0000313" key="3">
    <source>
        <dbReference type="Proteomes" id="UP000606786"/>
    </source>
</evidence>
<dbReference type="EMBL" id="CAJHJT010000034">
    <property type="protein sequence ID" value="CAD7004003.1"/>
    <property type="molecule type" value="Genomic_DNA"/>
</dbReference>
<name>A0A811V3E5_CERCA</name>
<dbReference type="AlphaFoldDB" id="A0A811V3E5"/>
<evidence type="ECO:0000313" key="2">
    <source>
        <dbReference type="EMBL" id="CAD7004003.1"/>
    </source>
</evidence>
<comment type="caution">
    <text evidence="2">The sequence shown here is derived from an EMBL/GenBank/DDBJ whole genome shotgun (WGS) entry which is preliminary data.</text>
</comment>
<accession>A0A811V3E5</accession>
<keyword evidence="3" id="KW-1185">Reference proteome</keyword>
<sequence>MVSGNEQIDNMARLSRPQNSNEEDESPPAKCKTYRHRGCYEDLRRDYEDPKNSQVTGHEIAVIKAVRITDTLSK</sequence>
<protein>
    <submittedName>
        <fullName evidence="2">(Mediterranean fruit fly) hypothetical protein</fullName>
    </submittedName>
</protein>
<proteinExistence type="predicted"/>
<reference evidence="2" key="1">
    <citation type="submission" date="2020-11" db="EMBL/GenBank/DDBJ databases">
        <authorList>
            <person name="Whitehead M."/>
        </authorList>
    </citation>
    <scope>NUCLEOTIDE SEQUENCE</scope>
    <source>
        <strain evidence="2">EGII</strain>
    </source>
</reference>
<dbReference type="Proteomes" id="UP000606786">
    <property type="component" value="Unassembled WGS sequence"/>
</dbReference>